<dbReference type="InterPro" id="IPR050879">
    <property type="entry name" value="Acyltransferase_3"/>
</dbReference>
<dbReference type="PANTHER" id="PTHR23028">
    <property type="entry name" value="ACETYLTRANSFERASE"/>
    <property type="match status" value="1"/>
</dbReference>
<dbReference type="GO" id="GO:0016020">
    <property type="term" value="C:membrane"/>
    <property type="evidence" value="ECO:0007669"/>
    <property type="project" value="TreeGrafter"/>
</dbReference>
<feature type="transmembrane region" description="Helical" evidence="1">
    <location>
        <begin position="159"/>
        <end position="180"/>
    </location>
</feature>
<gene>
    <name evidence="3" type="ORF">PKB_0153</name>
</gene>
<reference evidence="3 4" key="1">
    <citation type="submission" date="2013-03" db="EMBL/GenBank/DDBJ databases">
        <authorList>
            <person name="Linke B."/>
        </authorList>
    </citation>
    <scope>NUCLEOTIDE SEQUENCE [LARGE SCALE GENOMIC DNA]</scope>
    <source>
        <strain evidence="3 4">B13</strain>
    </source>
</reference>
<sequence length="364" mass="40418">MSGGPRLRVLDDLRGIAILLVLVMHAVTAVFGTSRPAGAPFWSAFVYAGGSGVTLFFMLSGILVSRPFLRAARDGASINLLDYGVQRALRILPLYYLVGMLGMLWTGTLEQAFNVLTFRANNLDVGEYSTVWWSLQTEVQFYLILPLAFLVYRAIGGRWLFPLLMIVSFAVVLAFIFGRISMSSAERAVNLTMSFLGRSPAFIAGVLIAYLYERGSVPNLPAPVAWPLLIGGVVLLQMVLQHLLDTWGPLFALRYPPAILLEAVAWSFIALVALASGRPLIGRASGFLRYLGRISFSLYLLHIPIQYVLLSERSRLDLKNDHAVLVLILLCSVLASHVTYWMIERPMLRLKNRLRPNPIVPEIV</sequence>
<feature type="transmembrane region" description="Helical" evidence="1">
    <location>
        <begin position="44"/>
        <end position="64"/>
    </location>
</feature>
<proteinExistence type="predicted"/>
<evidence type="ECO:0000313" key="4">
    <source>
        <dbReference type="Proteomes" id="UP000025241"/>
    </source>
</evidence>
<dbReference type="Proteomes" id="UP000025241">
    <property type="component" value="Chromosome I"/>
</dbReference>
<keyword evidence="1" id="KW-1133">Transmembrane helix</keyword>
<organism evidence="3 4">
    <name type="scientific">Pseudomonas knackmussii (strain DSM 6978 / CCUG 54928 / LMG 23759 / B13)</name>
    <dbReference type="NCBI Taxonomy" id="1301098"/>
    <lineage>
        <taxon>Bacteria</taxon>
        <taxon>Pseudomonadati</taxon>
        <taxon>Pseudomonadota</taxon>
        <taxon>Gammaproteobacteria</taxon>
        <taxon>Pseudomonadales</taxon>
        <taxon>Pseudomonadaceae</taxon>
        <taxon>Pseudomonas</taxon>
    </lineage>
</organism>
<feature type="domain" description="Acyltransferase 3" evidence="2">
    <location>
        <begin position="10"/>
        <end position="340"/>
    </location>
</feature>
<protein>
    <submittedName>
        <fullName evidence="3">Hypothetical membrane protein</fullName>
    </submittedName>
</protein>
<accession>A0A024HAJ1</accession>
<dbReference type="GO" id="GO:0016747">
    <property type="term" value="F:acyltransferase activity, transferring groups other than amino-acyl groups"/>
    <property type="evidence" value="ECO:0007669"/>
    <property type="project" value="InterPro"/>
</dbReference>
<feature type="transmembrane region" description="Helical" evidence="1">
    <location>
        <begin position="287"/>
        <end position="310"/>
    </location>
</feature>
<reference evidence="3 4" key="2">
    <citation type="submission" date="2014-05" db="EMBL/GenBank/DDBJ databases">
        <title>Genome sequence of the 3-chlorobenzoate degrading bacterium Pseudomonas knackmussii B13 shows multiple evidence for horizontal gene transfer.</title>
        <authorList>
            <person name="Miyazaki R."/>
            <person name="Bertelli C."/>
            <person name="Falquet L."/>
            <person name="Robinson-Rechavi M."/>
            <person name="Gharib W."/>
            <person name="Roy S."/>
            <person name="Van der Meer J.R."/>
        </authorList>
    </citation>
    <scope>NUCLEOTIDE SEQUENCE [LARGE SCALE GENOMIC DNA]</scope>
    <source>
        <strain evidence="3 4">B13</strain>
    </source>
</reference>
<dbReference type="InterPro" id="IPR002656">
    <property type="entry name" value="Acyl_transf_3_dom"/>
</dbReference>
<keyword evidence="1" id="KW-0812">Transmembrane</keyword>
<feature type="transmembrane region" description="Helical" evidence="1">
    <location>
        <begin position="255"/>
        <end position="275"/>
    </location>
</feature>
<dbReference type="Pfam" id="PF01757">
    <property type="entry name" value="Acyl_transf_3"/>
    <property type="match status" value="1"/>
</dbReference>
<dbReference type="AlphaFoldDB" id="A0A024HAJ1"/>
<feature type="transmembrane region" description="Helical" evidence="1">
    <location>
        <begin position="224"/>
        <end position="243"/>
    </location>
</feature>
<dbReference type="eggNOG" id="COG1835">
    <property type="taxonomic scope" value="Bacteria"/>
</dbReference>
<dbReference type="GO" id="GO:0000271">
    <property type="term" value="P:polysaccharide biosynthetic process"/>
    <property type="evidence" value="ECO:0007669"/>
    <property type="project" value="TreeGrafter"/>
</dbReference>
<keyword evidence="4" id="KW-1185">Reference proteome</keyword>
<evidence type="ECO:0000256" key="1">
    <source>
        <dbReference type="SAM" id="Phobius"/>
    </source>
</evidence>
<feature type="transmembrane region" description="Helical" evidence="1">
    <location>
        <begin position="12"/>
        <end position="32"/>
    </location>
</feature>
<feature type="transmembrane region" description="Helical" evidence="1">
    <location>
        <begin position="322"/>
        <end position="343"/>
    </location>
</feature>
<evidence type="ECO:0000313" key="3">
    <source>
        <dbReference type="EMBL" id="CDF81532.1"/>
    </source>
</evidence>
<dbReference type="EMBL" id="HG322950">
    <property type="protein sequence ID" value="CDF81532.1"/>
    <property type="molecule type" value="Genomic_DNA"/>
</dbReference>
<feature type="transmembrane region" description="Helical" evidence="1">
    <location>
        <begin position="192"/>
        <end position="212"/>
    </location>
</feature>
<name>A0A024HAJ1_PSEKB</name>
<dbReference type="HOGENOM" id="CLU_005679_1_4_6"/>
<feature type="transmembrane region" description="Helical" evidence="1">
    <location>
        <begin position="133"/>
        <end position="152"/>
    </location>
</feature>
<dbReference type="KEGG" id="pkc:PKB_0153"/>
<feature type="transmembrane region" description="Helical" evidence="1">
    <location>
        <begin position="94"/>
        <end position="113"/>
    </location>
</feature>
<dbReference type="STRING" id="1301098.PKB_0153"/>
<keyword evidence="1" id="KW-0472">Membrane</keyword>
<evidence type="ECO:0000259" key="2">
    <source>
        <dbReference type="Pfam" id="PF01757"/>
    </source>
</evidence>
<dbReference type="PANTHER" id="PTHR23028:SF131">
    <property type="entry name" value="BLR2367 PROTEIN"/>
    <property type="match status" value="1"/>
</dbReference>